<protein>
    <submittedName>
        <fullName evidence="1">Uncharacterized protein</fullName>
    </submittedName>
</protein>
<evidence type="ECO:0000313" key="1">
    <source>
        <dbReference type="EMBL" id="ANJ65220.1"/>
    </source>
</evidence>
<gene>
    <name evidence="1" type="ORF">FROZEN_99</name>
</gene>
<dbReference type="Pfam" id="PF13876">
    <property type="entry name" value="Phage_gp49_66"/>
    <property type="match status" value="1"/>
</dbReference>
<proteinExistence type="predicted"/>
<name>A0A191ZCU9_9CAUD</name>
<dbReference type="RefSeq" id="YP_009286220.1">
    <property type="nucleotide sequence ID" value="NC_031062.2"/>
</dbReference>
<organism evidence="1 2">
    <name type="scientific">Erwinia phage vB_EamP_Frozen</name>
    <dbReference type="NCBI Taxonomy" id="1852641"/>
    <lineage>
        <taxon>Viruses</taxon>
        <taxon>Duplodnaviria</taxon>
        <taxon>Heunggongvirae</taxon>
        <taxon>Uroviricota</taxon>
        <taxon>Caudoviricetes</taxon>
        <taxon>Schitoviridae</taxon>
        <taxon>Erskinevirinae</taxon>
        <taxon>Johnsonvirus</taxon>
        <taxon>Johnsonvirus frozen</taxon>
    </lineage>
</organism>
<evidence type="ECO:0000313" key="2">
    <source>
        <dbReference type="Proteomes" id="UP000202061"/>
    </source>
</evidence>
<dbReference type="GeneID" id="29065862"/>
<dbReference type="KEGG" id="vg:29065862"/>
<keyword evidence="2" id="KW-1185">Reference proteome</keyword>
<dbReference type="Proteomes" id="UP000202061">
    <property type="component" value="Segment"/>
</dbReference>
<dbReference type="InterPro" id="IPR025915">
    <property type="entry name" value="Phage_gp49_66"/>
</dbReference>
<reference evidence="1" key="1">
    <citation type="submission" date="2017-06" db="EMBL/GenBank/DDBJ databases">
        <authorList>
            <person name="Berg J.A."/>
            <person name="Peck M.D."/>
            <person name="Grossarth S.E."/>
            <person name="Jarvis T.M."/>
            <person name="Merrill B.D."/>
            <person name="Breakwell D.P."/>
            <person name="Burnett S.H."/>
            <person name="Grose J.H."/>
        </authorList>
    </citation>
    <scope>NUCLEOTIDE SEQUENCE [LARGE SCALE GENOMIC DNA]</scope>
</reference>
<accession>A0A191ZCU9</accession>
<dbReference type="EMBL" id="KX098389">
    <property type="protein sequence ID" value="ANJ65220.1"/>
    <property type="molecule type" value="Genomic_DNA"/>
</dbReference>
<sequence>MPAPTEEELKAAAVAPRVAEEEIPAEIKTVEYAYLGLLTICALTFHNGFKVVGQSACASAENYNKEFGEQFAYRDAKRQIGAFLGFRICEARYKEQQANDLVSGLADDDCEGCKI</sequence>
<dbReference type="OrthoDB" id="20098at10239"/>